<comment type="similarity">
    <text evidence="1">Belongs to the PEP-utilizing enzyme family.</text>
</comment>
<dbReference type="GO" id="GO:0016832">
    <property type="term" value="F:aldehyde-lyase activity"/>
    <property type="evidence" value="ECO:0007669"/>
    <property type="project" value="TreeGrafter"/>
</dbReference>
<keyword evidence="6" id="KW-0413">Isomerase</keyword>
<dbReference type="SMART" id="SM01007">
    <property type="entry name" value="Aldolase_II"/>
    <property type="match status" value="1"/>
</dbReference>
<dbReference type="PANTHER" id="PTHR22789">
    <property type="entry name" value="FUCULOSE PHOSPHATE ALDOLASE"/>
    <property type="match status" value="1"/>
</dbReference>
<accession>Q67T20</accession>
<dbReference type="Gene3D" id="1.10.274.10">
    <property type="entry name" value="PtsI, HPr-binding domain"/>
    <property type="match status" value="1"/>
</dbReference>
<dbReference type="SUPFAM" id="SSF53639">
    <property type="entry name" value="AraD/HMP-PK domain-like"/>
    <property type="match status" value="1"/>
</dbReference>
<dbReference type="InterPro" id="IPR036409">
    <property type="entry name" value="Aldolase_II/adducin_N_sf"/>
</dbReference>
<proteinExistence type="inferred from homology"/>
<evidence type="ECO:0000259" key="5">
    <source>
        <dbReference type="SMART" id="SM01007"/>
    </source>
</evidence>
<dbReference type="InterPro" id="IPR008731">
    <property type="entry name" value="PTS_EIN"/>
</dbReference>
<dbReference type="InterPro" id="IPR001303">
    <property type="entry name" value="Aldolase_II/adducin_N"/>
</dbReference>
<dbReference type="InterPro" id="IPR050197">
    <property type="entry name" value="Aldolase_class_II_sugar_metab"/>
</dbReference>
<keyword evidence="2" id="KW-0808">Transferase</keyword>
<dbReference type="EMBL" id="AP006840">
    <property type="protein sequence ID" value="BAD39173.1"/>
    <property type="molecule type" value="Genomic_DNA"/>
</dbReference>
<dbReference type="HOGENOM" id="CLU_637645_0_0_9"/>
<name>Q67T20_SYMTH</name>
<dbReference type="PANTHER" id="PTHR22789:SF0">
    <property type="entry name" value="3-OXO-TETRONATE 4-PHOSPHATE DECARBOXYLASE-RELATED"/>
    <property type="match status" value="1"/>
</dbReference>
<evidence type="ECO:0000256" key="2">
    <source>
        <dbReference type="ARBA" id="ARBA00022679"/>
    </source>
</evidence>
<dbReference type="OrthoDB" id="9786287at2"/>
<sequence length="430" mass="46349">MAVYRAQGVWPGEAEGRIVWVDPEWQPERAGCADRPAEIGRLREAVGRALHDLDAWMDRQPTLGGRVLLQHCREALQDPAFMERVTMLIDQHGLTAPAALMEAASLVGGIMARSEELRERAAALRQTARWLARRLDGAAHPEDAILASRAFSALELLDRTRPAVMAAGEPVVVGDAPLLWGVDAVAPEWAGRPARIRGGTLILGEEDEAGGLLHEAARRAVLAVARRMKAEGLVRMKEGNVSCRIPGTSLFAVTPSGLPYESLEPADICILDLDGRVVDARRRPSTETALHRFVYRRRPDVGGVVHTHSLHATAFACTGREIPVISTELAALVGAEVPCAPYAPAGTERLAEVVAEALGDEGAAALLQNHGVVTVGETVEQAYAAAVAVEVAAQVFLLARQLGEPIVLPPEERRRIFRSMRTGYGQPREA</sequence>
<dbReference type="eggNOG" id="COG3605">
    <property type="taxonomic scope" value="Bacteria"/>
</dbReference>
<dbReference type="GO" id="GO:0009401">
    <property type="term" value="P:phosphoenolpyruvate-dependent sugar phosphotransferase system"/>
    <property type="evidence" value="ECO:0007669"/>
    <property type="project" value="InterPro"/>
</dbReference>
<dbReference type="Proteomes" id="UP000000417">
    <property type="component" value="Chromosome"/>
</dbReference>
<dbReference type="InterPro" id="IPR036618">
    <property type="entry name" value="PtsI_HPr-bd_sf"/>
</dbReference>
<dbReference type="Pfam" id="PF05524">
    <property type="entry name" value="PEP-utilisers_N"/>
    <property type="match status" value="1"/>
</dbReference>
<dbReference type="GO" id="GO:0005829">
    <property type="term" value="C:cytosol"/>
    <property type="evidence" value="ECO:0007669"/>
    <property type="project" value="TreeGrafter"/>
</dbReference>
<reference evidence="6 7" key="1">
    <citation type="journal article" date="2004" name="Nucleic Acids Res.">
        <title>Genome sequence of Symbiobacterium thermophilum, an uncultivable bacterium that depends on microbial commensalism.</title>
        <authorList>
            <person name="Ueda K."/>
            <person name="Yamashita A."/>
            <person name="Ishikawa J."/>
            <person name="Shimada M."/>
            <person name="Watsuji T."/>
            <person name="Morimura K."/>
            <person name="Ikeda H."/>
            <person name="Hattori M."/>
            <person name="Beppu T."/>
        </authorList>
    </citation>
    <scope>NUCLEOTIDE SEQUENCE [LARGE SCALE GENOMIC DNA]</scope>
    <source>
        <strain evidence="7">T / IAM 14863</strain>
    </source>
</reference>
<keyword evidence="7" id="KW-1185">Reference proteome</keyword>
<evidence type="ECO:0000256" key="4">
    <source>
        <dbReference type="ARBA" id="ARBA00023239"/>
    </source>
</evidence>
<dbReference type="eggNOG" id="COG0235">
    <property type="taxonomic scope" value="Bacteria"/>
</dbReference>
<organism evidence="6 7">
    <name type="scientific">Symbiobacterium thermophilum (strain DSM 24528 / JCM 14929 / IAM 14863 / T)</name>
    <dbReference type="NCBI Taxonomy" id="292459"/>
    <lineage>
        <taxon>Bacteria</taxon>
        <taxon>Bacillati</taxon>
        <taxon>Bacillota</taxon>
        <taxon>Clostridia</taxon>
        <taxon>Eubacteriales</taxon>
        <taxon>Symbiobacteriaceae</taxon>
        <taxon>Symbiobacterium</taxon>
    </lineage>
</organism>
<dbReference type="Pfam" id="PF00596">
    <property type="entry name" value="Aldolase_II"/>
    <property type="match status" value="1"/>
</dbReference>
<feature type="domain" description="Class II aldolase/adducin N-terminal" evidence="5">
    <location>
        <begin position="219"/>
        <end position="397"/>
    </location>
</feature>
<gene>
    <name evidence="6" type="ordered locus">STH188</name>
</gene>
<evidence type="ECO:0000313" key="6">
    <source>
        <dbReference type="EMBL" id="BAD39173.1"/>
    </source>
</evidence>
<dbReference type="RefSeq" id="WP_011194323.1">
    <property type="nucleotide sequence ID" value="NC_006177.1"/>
</dbReference>
<dbReference type="SUPFAM" id="SSF47831">
    <property type="entry name" value="Enzyme I of the PEP:sugar phosphotransferase system HPr-binding (sub)domain"/>
    <property type="match status" value="1"/>
</dbReference>
<protein>
    <submittedName>
        <fullName evidence="6">Sugar isomerase</fullName>
    </submittedName>
</protein>
<dbReference type="Gene3D" id="3.40.225.10">
    <property type="entry name" value="Class II aldolase/adducin N-terminal domain"/>
    <property type="match status" value="1"/>
</dbReference>
<evidence type="ECO:0000256" key="1">
    <source>
        <dbReference type="ARBA" id="ARBA00007837"/>
    </source>
</evidence>
<dbReference type="STRING" id="292459.STH188"/>
<dbReference type="GO" id="GO:0019323">
    <property type="term" value="P:pentose catabolic process"/>
    <property type="evidence" value="ECO:0007669"/>
    <property type="project" value="TreeGrafter"/>
</dbReference>
<evidence type="ECO:0000256" key="3">
    <source>
        <dbReference type="ARBA" id="ARBA00022723"/>
    </source>
</evidence>
<keyword evidence="4" id="KW-0456">Lyase</keyword>
<dbReference type="GO" id="GO:0016740">
    <property type="term" value="F:transferase activity"/>
    <property type="evidence" value="ECO:0007669"/>
    <property type="project" value="UniProtKB-KW"/>
</dbReference>
<dbReference type="Gene3D" id="3.50.30.10">
    <property type="entry name" value="Phosphohistidine domain"/>
    <property type="match status" value="1"/>
</dbReference>
<dbReference type="KEGG" id="sth:STH188"/>
<evidence type="ECO:0000313" key="7">
    <source>
        <dbReference type="Proteomes" id="UP000000417"/>
    </source>
</evidence>
<dbReference type="GO" id="GO:0046872">
    <property type="term" value="F:metal ion binding"/>
    <property type="evidence" value="ECO:0007669"/>
    <property type="project" value="UniProtKB-KW"/>
</dbReference>
<dbReference type="AlphaFoldDB" id="Q67T20"/>
<keyword evidence="3" id="KW-0479">Metal-binding</keyword>
<dbReference type="GO" id="GO:0016853">
    <property type="term" value="F:isomerase activity"/>
    <property type="evidence" value="ECO:0007669"/>
    <property type="project" value="UniProtKB-KW"/>
</dbReference>